<evidence type="ECO:0000313" key="9">
    <source>
        <dbReference type="Proteomes" id="UP000030693"/>
    </source>
</evidence>
<dbReference type="STRING" id="691883.A0A058Z1L6"/>
<dbReference type="OrthoDB" id="193405at2759"/>
<dbReference type="GO" id="GO:0005049">
    <property type="term" value="F:nuclear export signal receptor activity"/>
    <property type="evidence" value="ECO:0007669"/>
    <property type="project" value="InterPro"/>
</dbReference>
<dbReference type="Gene3D" id="1.25.10.10">
    <property type="entry name" value="Leucine-rich Repeat Variant"/>
    <property type="match status" value="1"/>
</dbReference>
<dbReference type="eggNOG" id="KOG4541">
    <property type="taxonomic scope" value="Eukaryota"/>
</dbReference>
<name>A0A058Z1L6_FONAL</name>
<evidence type="ECO:0000256" key="3">
    <source>
        <dbReference type="ARBA" id="ARBA00009466"/>
    </source>
</evidence>
<keyword evidence="9" id="KW-1185">Reference proteome</keyword>
<sequence length="203" mass="22750">MLQYPNLSEQFFTLVSFMFETYTDKLVCLSPELFRALIGTLDFGLKSFVDENVRLALAAIYGMASFLFNAREVAQASPEHGPEVQAQLALLGPIVDTLLLEQLNRLVFGNHVGSTSLMENASETLFVSICSQQASLNQVFSQFVSRYNDNPKIRDRLSEELVQLVRGSGPQPLTLIPNRLNTTAFRANLEAFLIHTRGFLRVM</sequence>
<dbReference type="GO" id="GO:0005737">
    <property type="term" value="C:cytoplasm"/>
    <property type="evidence" value="ECO:0007669"/>
    <property type="project" value="UniProtKB-SubCell"/>
</dbReference>
<dbReference type="EMBL" id="KB932211">
    <property type="protein sequence ID" value="KCV67996.1"/>
    <property type="molecule type" value="Genomic_DNA"/>
</dbReference>
<keyword evidence="5" id="KW-0963">Cytoplasm</keyword>
<evidence type="ECO:0000256" key="1">
    <source>
        <dbReference type="ARBA" id="ARBA00004123"/>
    </source>
</evidence>
<evidence type="ECO:0000256" key="7">
    <source>
        <dbReference type="ARBA" id="ARBA00023242"/>
    </source>
</evidence>
<evidence type="ECO:0000256" key="4">
    <source>
        <dbReference type="ARBA" id="ARBA00022448"/>
    </source>
</evidence>
<comment type="similarity">
    <text evidence="3">Belongs to the exportin family.</text>
</comment>
<keyword evidence="7" id="KW-0539">Nucleus</keyword>
<accession>A0A058Z1L6</accession>
<keyword evidence="4" id="KW-0813">Transport</keyword>
<evidence type="ECO:0000256" key="5">
    <source>
        <dbReference type="ARBA" id="ARBA00022490"/>
    </source>
</evidence>
<evidence type="ECO:0000256" key="2">
    <source>
        <dbReference type="ARBA" id="ARBA00004496"/>
    </source>
</evidence>
<evidence type="ECO:0008006" key="10">
    <source>
        <dbReference type="Google" id="ProtNLM"/>
    </source>
</evidence>
<dbReference type="GO" id="GO:0005643">
    <property type="term" value="C:nuclear pore"/>
    <property type="evidence" value="ECO:0007669"/>
    <property type="project" value="TreeGrafter"/>
</dbReference>
<gene>
    <name evidence="8" type="ORF">H696_05463</name>
</gene>
<dbReference type="InterPro" id="IPR044189">
    <property type="entry name" value="XPO4/7-like"/>
</dbReference>
<dbReference type="Proteomes" id="UP000030693">
    <property type="component" value="Unassembled WGS sequence"/>
</dbReference>
<evidence type="ECO:0000313" key="8">
    <source>
        <dbReference type="EMBL" id="KCV67996.1"/>
    </source>
</evidence>
<dbReference type="GO" id="GO:0006611">
    <property type="term" value="P:protein export from nucleus"/>
    <property type="evidence" value="ECO:0007669"/>
    <property type="project" value="TreeGrafter"/>
</dbReference>
<dbReference type="GeneID" id="20530188"/>
<organism evidence="8">
    <name type="scientific">Fonticula alba</name>
    <name type="common">Slime mold</name>
    <dbReference type="NCBI Taxonomy" id="691883"/>
    <lineage>
        <taxon>Eukaryota</taxon>
        <taxon>Rotosphaerida</taxon>
        <taxon>Fonticulaceae</taxon>
        <taxon>Fonticula</taxon>
    </lineage>
</organism>
<dbReference type="InterPro" id="IPR011989">
    <property type="entry name" value="ARM-like"/>
</dbReference>
<dbReference type="RefSeq" id="XP_009497563.1">
    <property type="nucleotide sequence ID" value="XM_009499288.1"/>
</dbReference>
<reference evidence="8" key="1">
    <citation type="submission" date="2013-04" db="EMBL/GenBank/DDBJ databases">
        <title>The Genome Sequence of Fonticula alba ATCC 38817.</title>
        <authorList>
            <consortium name="The Broad Institute Genomics Platform"/>
            <person name="Russ C."/>
            <person name="Cuomo C."/>
            <person name="Burger G."/>
            <person name="Gray M.W."/>
            <person name="Holland P.W.H."/>
            <person name="King N."/>
            <person name="Lang F.B.F."/>
            <person name="Roger A.J."/>
            <person name="Ruiz-Trillo I."/>
            <person name="Brown M."/>
            <person name="Walker B."/>
            <person name="Young S."/>
            <person name="Zeng Q."/>
            <person name="Gargeya S."/>
            <person name="Fitzgerald M."/>
            <person name="Haas B."/>
            <person name="Abouelleil A."/>
            <person name="Allen A.W."/>
            <person name="Alvarado L."/>
            <person name="Arachchi H.M."/>
            <person name="Berlin A.M."/>
            <person name="Chapman S.B."/>
            <person name="Gainer-Dewar J."/>
            <person name="Goldberg J."/>
            <person name="Griggs A."/>
            <person name="Gujja S."/>
            <person name="Hansen M."/>
            <person name="Howarth C."/>
            <person name="Imamovic A."/>
            <person name="Ireland A."/>
            <person name="Larimer J."/>
            <person name="McCowan C."/>
            <person name="Murphy C."/>
            <person name="Pearson M."/>
            <person name="Poon T.W."/>
            <person name="Priest M."/>
            <person name="Roberts A."/>
            <person name="Saif S."/>
            <person name="Shea T."/>
            <person name="Sisk P."/>
            <person name="Sykes S."/>
            <person name="Wortman J."/>
            <person name="Nusbaum C."/>
            <person name="Birren B."/>
        </authorList>
    </citation>
    <scope>NUCLEOTIDE SEQUENCE [LARGE SCALE GENOMIC DNA]</scope>
    <source>
        <strain evidence="8">ATCC 38817</strain>
    </source>
</reference>
<protein>
    <recommendedName>
        <fullName evidence="10">Exportin-1 C-terminal domain-containing protein</fullName>
    </recommendedName>
</protein>
<dbReference type="PANTHER" id="PTHR12596">
    <property type="entry name" value="EXPORTIN 4,7-RELATED"/>
    <property type="match status" value="1"/>
</dbReference>
<proteinExistence type="inferred from homology"/>
<keyword evidence="6" id="KW-0653">Protein transport</keyword>
<dbReference type="AlphaFoldDB" id="A0A058Z1L6"/>
<comment type="subcellular location">
    <subcellularLocation>
        <location evidence="2">Cytoplasm</location>
    </subcellularLocation>
    <subcellularLocation>
        <location evidence="1">Nucleus</location>
    </subcellularLocation>
</comment>
<evidence type="ECO:0000256" key="6">
    <source>
        <dbReference type="ARBA" id="ARBA00022927"/>
    </source>
</evidence>
<dbReference type="PANTHER" id="PTHR12596:SF1">
    <property type="entry name" value="EXPORTIN-4"/>
    <property type="match status" value="1"/>
</dbReference>